<evidence type="ECO:0000313" key="3">
    <source>
        <dbReference type="EMBL" id="CAF4124449.1"/>
    </source>
</evidence>
<dbReference type="EMBL" id="CAJOBA010041984">
    <property type="protein sequence ID" value="CAF4124449.1"/>
    <property type="molecule type" value="Genomic_DNA"/>
</dbReference>
<dbReference type="Proteomes" id="UP000663829">
    <property type="component" value="Unassembled WGS sequence"/>
</dbReference>
<dbReference type="Proteomes" id="UP000681722">
    <property type="component" value="Unassembled WGS sequence"/>
</dbReference>
<evidence type="ECO:0000313" key="1">
    <source>
        <dbReference type="EMBL" id="CAF1315560.1"/>
    </source>
</evidence>
<comment type="caution">
    <text evidence="2">The sequence shown here is derived from an EMBL/GenBank/DDBJ whole genome shotgun (WGS) entry which is preliminary data.</text>
</comment>
<dbReference type="EMBL" id="CAJNOK010020387">
    <property type="protein sequence ID" value="CAF1315560.1"/>
    <property type="molecule type" value="Genomic_DNA"/>
</dbReference>
<dbReference type="Proteomes" id="UP000677228">
    <property type="component" value="Unassembled WGS sequence"/>
</dbReference>
<name>A0A816AJ14_9BILA</name>
<dbReference type="EMBL" id="CAJNOQ010035283">
    <property type="protein sequence ID" value="CAF1598770.1"/>
    <property type="molecule type" value="Genomic_DNA"/>
</dbReference>
<dbReference type="AlphaFoldDB" id="A0A816AJ14"/>
<protein>
    <submittedName>
        <fullName evidence="2">Uncharacterized protein</fullName>
    </submittedName>
</protein>
<dbReference type="Proteomes" id="UP000682733">
    <property type="component" value="Unassembled WGS sequence"/>
</dbReference>
<gene>
    <name evidence="2" type="ORF">GPM918_LOCUS42290</name>
    <name evidence="1" type="ORF">OVA965_LOCUS29192</name>
    <name evidence="4" type="ORF">SRO942_LOCUS43497</name>
    <name evidence="3" type="ORF">TMI583_LOCUS29960</name>
</gene>
<organism evidence="2 5">
    <name type="scientific">Didymodactylos carnosus</name>
    <dbReference type="NCBI Taxonomy" id="1234261"/>
    <lineage>
        <taxon>Eukaryota</taxon>
        <taxon>Metazoa</taxon>
        <taxon>Spiralia</taxon>
        <taxon>Gnathifera</taxon>
        <taxon>Rotifera</taxon>
        <taxon>Eurotatoria</taxon>
        <taxon>Bdelloidea</taxon>
        <taxon>Philodinida</taxon>
        <taxon>Philodinidae</taxon>
        <taxon>Didymodactylos</taxon>
    </lineage>
</organism>
<dbReference type="EMBL" id="CAJOBC010101647">
    <property type="protein sequence ID" value="CAF4474922.1"/>
    <property type="molecule type" value="Genomic_DNA"/>
</dbReference>
<accession>A0A816AJ14</accession>
<evidence type="ECO:0000313" key="2">
    <source>
        <dbReference type="EMBL" id="CAF1598770.1"/>
    </source>
</evidence>
<dbReference type="OrthoDB" id="10026961at2759"/>
<evidence type="ECO:0000313" key="5">
    <source>
        <dbReference type="Proteomes" id="UP000663829"/>
    </source>
</evidence>
<reference evidence="2" key="1">
    <citation type="submission" date="2021-02" db="EMBL/GenBank/DDBJ databases">
        <authorList>
            <person name="Nowell W R."/>
        </authorList>
    </citation>
    <scope>NUCLEOTIDE SEQUENCE</scope>
</reference>
<sequence length="251" mass="29209">METNNTNKQVNDLIFNQQDELMNDVSIFNGQNDDQTNKKVKKRRGNRQLQRYRRKLRKQAIASDAIASSSSSTITNVSIDSESKNSMEIKNQNMETTTSCIISKALVHGSTTITKNKINQQQKKNVKMKLNLNEPISIKEVNTLVELLKSTSIVTDDSMNYTSVHDEIFYQMLSTSFGDTTKLDDYFLNEIEKIEFVRYYTVFMSRLSYAKLLQQQWDYYYHIDITQNIWTDRKNRSTASCTNLKTIIRDT</sequence>
<proteinExistence type="predicted"/>
<keyword evidence="5" id="KW-1185">Reference proteome</keyword>
<evidence type="ECO:0000313" key="4">
    <source>
        <dbReference type="EMBL" id="CAF4474922.1"/>
    </source>
</evidence>